<feature type="compositionally biased region" description="Low complexity" evidence="1">
    <location>
        <begin position="42"/>
        <end position="54"/>
    </location>
</feature>
<evidence type="ECO:0000256" key="2">
    <source>
        <dbReference type="SAM" id="Phobius"/>
    </source>
</evidence>
<evidence type="ECO:0000256" key="1">
    <source>
        <dbReference type="SAM" id="MobiDB-lite"/>
    </source>
</evidence>
<dbReference type="STRING" id="200324.A0A2N5T7Y7"/>
<dbReference type="AlphaFoldDB" id="A0A2N5T7Y7"/>
<dbReference type="OrthoDB" id="5570013at2759"/>
<feature type="transmembrane region" description="Helical" evidence="2">
    <location>
        <begin position="91"/>
        <end position="111"/>
    </location>
</feature>
<dbReference type="EMBL" id="PGCJ01000782">
    <property type="protein sequence ID" value="PLW21578.1"/>
    <property type="molecule type" value="Genomic_DNA"/>
</dbReference>
<dbReference type="Pfam" id="PF24016">
    <property type="entry name" value="DUF7330"/>
    <property type="match status" value="1"/>
</dbReference>
<organism evidence="4 6">
    <name type="scientific">Puccinia coronata f. sp. avenae</name>
    <dbReference type="NCBI Taxonomy" id="200324"/>
    <lineage>
        <taxon>Eukaryota</taxon>
        <taxon>Fungi</taxon>
        <taxon>Dikarya</taxon>
        <taxon>Basidiomycota</taxon>
        <taxon>Pucciniomycotina</taxon>
        <taxon>Pucciniomycetes</taxon>
        <taxon>Pucciniales</taxon>
        <taxon>Pucciniaceae</taxon>
        <taxon>Puccinia</taxon>
    </lineage>
</organism>
<proteinExistence type="predicted"/>
<dbReference type="InterPro" id="IPR055754">
    <property type="entry name" value="DUF7330"/>
</dbReference>
<dbReference type="EMBL" id="PGCJ01000007">
    <property type="protein sequence ID" value="PLW57909.1"/>
    <property type="molecule type" value="Genomic_DNA"/>
</dbReference>
<protein>
    <recommendedName>
        <fullName evidence="3">DUF7330 domain-containing protein</fullName>
    </recommendedName>
</protein>
<name>A0A2N5T7Y7_9BASI</name>
<dbReference type="Proteomes" id="UP000235388">
    <property type="component" value="Unassembled WGS sequence"/>
</dbReference>
<gene>
    <name evidence="5" type="ORF">PCANC_01001</name>
    <name evidence="4" type="ORF">PCANC_04022</name>
</gene>
<keyword evidence="6" id="KW-1185">Reference proteome</keyword>
<feature type="compositionally biased region" description="Polar residues" evidence="1">
    <location>
        <begin position="1"/>
        <end position="13"/>
    </location>
</feature>
<feature type="domain" description="DUF7330" evidence="3">
    <location>
        <begin position="335"/>
        <end position="432"/>
    </location>
</feature>
<reference evidence="4 6" key="1">
    <citation type="submission" date="2017-11" db="EMBL/GenBank/DDBJ databases">
        <title>De novo assembly and phasing of dikaryotic genomes from two isolates of Puccinia coronata f. sp. avenae, the causal agent of oat crown rust.</title>
        <authorList>
            <person name="Miller M.E."/>
            <person name="Zhang Y."/>
            <person name="Omidvar V."/>
            <person name="Sperschneider J."/>
            <person name="Schwessinger B."/>
            <person name="Raley C."/>
            <person name="Palmer J.M."/>
            <person name="Garnica D."/>
            <person name="Upadhyaya N."/>
            <person name="Rathjen J."/>
            <person name="Taylor J.M."/>
            <person name="Park R.F."/>
            <person name="Dodds P.N."/>
            <person name="Hirsch C.D."/>
            <person name="Kianian S.F."/>
            <person name="Figueroa M."/>
        </authorList>
    </citation>
    <scope>NUCLEOTIDE SEQUENCE [LARGE SCALE GENOMIC DNA]</scope>
    <source>
        <strain evidence="4">12NC29</strain>
    </source>
</reference>
<evidence type="ECO:0000313" key="6">
    <source>
        <dbReference type="Proteomes" id="UP000235388"/>
    </source>
</evidence>
<evidence type="ECO:0000313" key="5">
    <source>
        <dbReference type="EMBL" id="PLW57909.1"/>
    </source>
</evidence>
<feature type="region of interest" description="Disordered" evidence="1">
    <location>
        <begin position="1"/>
        <end position="54"/>
    </location>
</feature>
<comment type="caution">
    <text evidence="4">The sequence shown here is derived from an EMBL/GenBank/DDBJ whole genome shotgun (WGS) entry which is preliminary data.</text>
</comment>
<keyword evidence="2" id="KW-0812">Transmembrane</keyword>
<evidence type="ECO:0000259" key="3">
    <source>
        <dbReference type="Pfam" id="PF24016"/>
    </source>
</evidence>
<sequence>MAANTPDQKNSTEIEPLLPQASTSAPAADRPKTVRHHRRALSGRSARSGISGQISFGPNYNPNIYPAINDPSTRQAKQAADGRARSRFVKALLVGIALWIVIGLVFGWAGLHRAGWGQGSNRVDYGAKPSVPRADGRAVECAKFGAPQSVSILGGGGSHMPGQTLRSEAALAIPLADWDSFFIHGQGSFAKGRITIGTTDSHEVQIHLAALTNDEALINLMNVCHVSHRPAQSSSTGQSVGLGIYTPNPEVGPYPDSDLEFTIQVDLPKSAGLIRKLSVVVDLFSLTVPSMEAFLINEVDITTTMAPIRMDQLVAESIRIRTINGPIGGAFKISKALSLVTTNGAITADVALAFPSSNSRSTGKNGGPVHVDAATINGAVTVRYVEHPGDVQLWSMVKSTNGRAHVEHAAAYEGEFEVETTWGSADVKGPLSERDPSGAGRMRQKLVQSNRDELGFRHISGLVWWGPNDPQTRTGKAKQGHTRVKTTLGSARAVFQ</sequence>
<accession>A0A2N5T7Y7</accession>
<keyword evidence="2" id="KW-0472">Membrane</keyword>
<keyword evidence="2" id="KW-1133">Transmembrane helix</keyword>
<evidence type="ECO:0000313" key="4">
    <source>
        <dbReference type="EMBL" id="PLW21578.1"/>
    </source>
</evidence>